<gene>
    <name evidence="1" type="ORF">ATO12_12955</name>
</gene>
<dbReference type="EMBL" id="AQRA01000003">
    <property type="protein sequence ID" value="EZH74670.1"/>
    <property type="molecule type" value="Genomic_DNA"/>
</dbReference>
<organism evidence="1 2">
    <name type="scientific">Aquimarina atlantica</name>
    <dbReference type="NCBI Taxonomy" id="1317122"/>
    <lineage>
        <taxon>Bacteria</taxon>
        <taxon>Pseudomonadati</taxon>
        <taxon>Bacteroidota</taxon>
        <taxon>Flavobacteriia</taxon>
        <taxon>Flavobacteriales</taxon>
        <taxon>Flavobacteriaceae</taxon>
        <taxon>Aquimarina</taxon>
    </lineage>
</organism>
<dbReference type="PANTHER" id="PTHR17985">
    <property type="entry name" value="SER/THR-RICH PROTEIN T10 IN DGCR REGION"/>
    <property type="match status" value="1"/>
</dbReference>
<evidence type="ECO:0000313" key="1">
    <source>
        <dbReference type="EMBL" id="EZH74670.1"/>
    </source>
</evidence>
<dbReference type="AlphaFoldDB" id="A0A023BXE7"/>
<dbReference type="Proteomes" id="UP000023541">
    <property type="component" value="Unassembled WGS sequence"/>
</dbReference>
<evidence type="ECO:0000313" key="2">
    <source>
        <dbReference type="Proteomes" id="UP000023541"/>
    </source>
</evidence>
<comment type="caution">
    <text evidence="1">The sequence shown here is derived from an EMBL/GenBank/DDBJ whole genome shotgun (WGS) entry which is preliminary data.</text>
</comment>
<dbReference type="eggNOG" id="COG3332">
    <property type="taxonomic scope" value="Bacteria"/>
</dbReference>
<evidence type="ECO:0008006" key="3">
    <source>
        <dbReference type="Google" id="ProtNLM"/>
    </source>
</evidence>
<dbReference type="Pfam" id="PF05742">
    <property type="entry name" value="TANGO2"/>
    <property type="match status" value="1"/>
</dbReference>
<dbReference type="STRING" id="1317122.ATO12_12955"/>
<sequence>MCTVTLVPTQENDFILTSNRDEAVNRKTLFPEFYQVNKTRMLFPKDAVAGGTWIGISDKNTMICLLNGGFEIHERSASYRQSRGVVVRDLLGADDVEKAIHEYNYKGIEPFTIVAANWQSDLLLFELVWDGQQKHLKRLEKKTHIWSSSTLYTKDMKATRKKWFATHENQNVLTPTTLLDFHKNAGVGDKDIDLQIDRGFLKTRSITQVVKNEEELSMRYENLQNKEMSTVVFEAITA</sequence>
<reference evidence="1 2" key="1">
    <citation type="submission" date="2014-04" db="EMBL/GenBank/DDBJ databases">
        <title>Aquimarina sp. 22II-S11-z7 Genome Sequencing.</title>
        <authorList>
            <person name="Lai Q."/>
        </authorList>
    </citation>
    <scope>NUCLEOTIDE SEQUENCE [LARGE SCALE GENOMIC DNA]</scope>
    <source>
        <strain evidence="1 2">22II-S11-z7</strain>
    </source>
</reference>
<proteinExistence type="predicted"/>
<dbReference type="RefSeq" id="WP_034241273.1">
    <property type="nucleotide sequence ID" value="NZ_AQRA01000003.1"/>
</dbReference>
<dbReference type="InterPro" id="IPR008551">
    <property type="entry name" value="TANGO2"/>
</dbReference>
<dbReference type="PANTHER" id="PTHR17985:SF8">
    <property type="entry name" value="TRANSPORT AND GOLGI ORGANIZATION PROTEIN 2 HOMOLOG"/>
    <property type="match status" value="1"/>
</dbReference>
<dbReference type="OrthoDB" id="4380123at2"/>
<keyword evidence="2" id="KW-1185">Reference proteome</keyword>
<name>A0A023BXE7_9FLAO</name>
<accession>A0A023BXE7</accession>
<protein>
    <recommendedName>
        <fullName evidence="3">NRDE family protein</fullName>
    </recommendedName>
</protein>